<dbReference type="EMBL" id="BAAACA010000015">
    <property type="protein sequence ID" value="GAA0599765.1"/>
    <property type="molecule type" value="Genomic_DNA"/>
</dbReference>
<organism evidence="1 2">
    <name type="scientific">Streptomyces crystallinus</name>
    <dbReference type="NCBI Taxonomy" id="68191"/>
    <lineage>
        <taxon>Bacteria</taxon>
        <taxon>Bacillati</taxon>
        <taxon>Actinomycetota</taxon>
        <taxon>Actinomycetes</taxon>
        <taxon>Kitasatosporales</taxon>
        <taxon>Streptomycetaceae</taxon>
        <taxon>Streptomyces</taxon>
    </lineage>
</organism>
<comment type="caution">
    <text evidence="1">The sequence shown here is derived from an EMBL/GenBank/DDBJ whole genome shotgun (WGS) entry which is preliminary data.</text>
</comment>
<evidence type="ECO:0000313" key="2">
    <source>
        <dbReference type="Proteomes" id="UP001500668"/>
    </source>
</evidence>
<reference evidence="2" key="1">
    <citation type="journal article" date="2019" name="Int. J. Syst. Evol. Microbiol.">
        <title>The Global Catalogue of Microorganisms (GCM) 10K type strain sequencing project: providing services to taxonomists for standard genome sequencing and annotation.</title>
        <authorList>
            <consortium name="The Broad Institute Genomics Platform"/>
            <consortium name="The Broad Institute Genome Sequencing Center for Infectious Disease"/>
            <person name="Wu L."/>
            <person name="Ma J."/>
        </authorList>
    </citation>
    <scope>NUCLEOTIDE SEQUENCE [LARGE SCALE GENOMIC DNA]</scope>
    <source>
        <strain evidence="2">JCM 5067</strain>
    </source>
</reference>
<dbReference type="RefSeq" id="WP_344074252.1">
    <property type="nucleotide sequence ID" value="NZ_BAAACA010000015.1"/>
</dbReference>
<gene>
    <name evidence="1" type="ORF">GCM10010394_31570</name>
</gene>
<sequence>MSFRSTLRAVVYKVLRHPDSEVTLSARCMSGADGGCCWTLDATADLKTGSIAMIEHTAATGHAIFARTLEDMACVMLDSPQEQARRVAVNRLELAATEEHARAGHP</sequence>
<accession>A0ABP3R146</accession>
<proteinExistence type="predicted"/>
<name>A0ABP3R146_9ACTN</name>
<evidence type="ECO:0000313" key="1">
    <source>
        <dbReference type="EMBL" id="GAA0599765.1"/>
    </source>
</evidence>
<protein>
    <submittedName>
        <fullName evidence="1">Uncharacterized protein</fullName>
    </submittedName>
</protein>
<dbReference type="Proteomes" id="UP001500668">
    <property type="component" value="Unassembled WGS sequence"/>
</dbReference>
<keyword evidence="2" id="KW-1185">Reference proteome</keyword>